<keyword evidence="11" id="KW-0460">Magnesium</keyword>
<comment type="similarity">
    <text evidence="6 13">Belongs to the glycosyltransferase 2 family.</text>
</comment>
<dbReference type="GO" id="GO:0004582">
    <property type="term" value="F:dolichyl-phosphate beta-D-mannosyltransferase activity"/>
    <property type="evidence" value="ECO:0007669"/>
    <property type="project" value="UniProtKB-UniRule"/>
</dbReference>
<dbReference type="HOGENOM" id="CLU_033536_13_3_1"/>
<evidence type="ECO:0000256" key="8">
    <source>
        <dbReference type="ARBA" id="ARBA00022679"/>
    </source>
</evidence>
<dbReference type="GeneID" id="7829044"/>
<evidence type="ECO:0000256" key="9">
    <source>
        <dbReference type="ARBA" id="ARBA00022723"/>
    </source>
</evidence>
<comment type="pathway">
    <text evidence="5 13">Protein modification; protein glycosylation.</text>
</comment>
<dbReference type="InterPro" id="IPR001173">
    <property type="entry name" value="Glyco_trans_2-like"/>
</dbReference>
<keyword evidence="7 13" id="KW-0328">Glycosyltransferase</keyword>
<evidence type="ECO:0000256" key="6">
    <source>
        <dbReference type="ARBA" id="ARBA00006739"/>
    </source>
</evidence>
<dbReference type="OrthoDB" id="2603at2759"/>
<dbReference type="GO" id="GO:0006506">
    <property type="term" value="P:GPI anchor biosynthetic process"/>
    <property type="evidence" value="ECO:0007669"/>
    <property type="project" value="TreeGrafter"/>
</dbReference>
<dbReference type="STRING" id="312017.I7M6Y9"/>
<evidence type="ECO:0000256" key="12">
    <source>
        <dbReference type="ARBA" id="ARBA00023211"/>
    </source>
</evidence>
<feature type="domain" description="Glycosyltransferase 2-like" evidence="14">
    <location>
        <begin position="9"/>
        <end position="178"/>
    </location>
</feature>
<comment type="catalytic activity">
    <reaction evidence="13">
        <text>a di-trans,poly-cis-dolichyl phosphate + GDP-alpha-D-mannose = a di-trans,poly-cis-dolichyl beta-D-mannosyl phosphate + GDP</text>
        <dbReference type="Rhea" id="RHEA:21184"/>
        <dbReference type="Rhea" id="RHEA-COMP:19498"/>
        <dbReference type="Rhea" id="RHEA-COMP:19501"/>
        <dbReference type="ChEBI" id="CHEBI:57527"/>
        <dbReference type="ChEBI" id="CHEBI:57683"/>
        <dbReference type="ChEBI" id="CHEBI:58189"/>
        <dbReference type="ChEBI" id="CHEBI:58211"/>
    </reaction>
</comment>
<proteinExistence type="inferred from homology"/>
<dbReference type="OMA" id="KCFRREV"/>
<dbReference type="Pfam" id="PF00535">
    <property type="entry name" value="Glycos_transf_2"/>
    <property type="match status" value="1"/>
</dbReference>
<organism evidence="15 16">
    <name type="scientific">Tetrahymena thermophila (strain SB210)</name>
    <dbReference type="NCBI Taxonomy" id="312017"/>
    <lineage>
        <taxon>Eukaryota</taxon>
        <taxon>Sar</taxon>
        <taxon>Alveolata</taxon>
        <taxon>Ciliophora</taxon>
        <taxon>Intramacronucleata</taxon>
        <taxon>Oligohymenophorea</taxon>
        <taxon>Hymenostomatida</taxon>
        <taxon>Tetrahymenina</taxon>
        <taxon>Tetrahymenidae</taxon>
        <taxon>Tetrahymena</taxon>
    </lineage>
</organism>
<comment type="cofactor">
    <cofactor evidence="2">
        <name>Mn(2+)</name>
        <dbReference type="ChEBI" id="CHEBI:29035"/>
    </cofactor>
</comment>
<dbReference type="EC" id="2.4.1.83" evidence="13"/>
<evidence type="ECO:0000256" key="2">
    <source>
        <dbReference type="ARBA" id="ARBA00001936"/>
    </source>
</evidence>
<dbReference type="GO" id="GO:0005789">
    <property type="term" value="C:endoplasmic reticulum membrane"/>
    <property type="evidence" value="ECO:0007669"/>
    <property type="project" value="TreeGrafter"/>
</dbReference>
<comment type="cofactor">
    <cofactor evidence="1">
        <name>Ca(2+)</name>
        <dbReference type="ChEBI" id="CHEBI:29108"/>
    </cofactor>
</comment>
<keyword evidence="8 13" id="KW-0808">Transferase</keyword>
<evidence type="ECO:0000256" key="3">
    <source>
        <dbReference type="ARBA" id="ARBA00001946"/>
    </source>
</evidence>
<dbReference type="GO" id="GO:0006720">
    <property type="term" value="P:isoprenoid metabolic process"/>
    <property type="evidence" value="ECO:0007669"/>
    <property type="project" value="UniProtKB-ARBA"/>
</dbReference>
<comment type="subunit">
    <text evidence="13">Component of the dolichol-phosphate mannose (DPM) synthase complex.</text>
</comment>
<dbReference type="KEGG" id="tet:TTHERM_00069210"/>
<dbReference type="eggNOG" id="KOG2978">
    <property type="taxonomic scope" value="Eukaryota"/>
</dbReference>
<dbReference type="CDD" id="cd06442">
    <property type="entry name" value="DPM1_like"/>
    <property type="match status" value="1"/>
</dbReference>
<reference evidence="16" key="1">
    <citation type="journal article" date="2006" name="PLoS Biol.">
        <title>Macronuclear genome sequence of the ciliate Tetrahymena thermophila, a model eukaryote.</title>
        <authorList>
            <person name="Eisen J.A."/>
            <person name="Coyne R.S."/>
            <person name="Wu M."/>
            <person name="Wu D."/>
            <person name="Thiagarajan M."/>
            <person name="Wortman J.R."/>
            <person name="Badger J.H."/>
            <person name="Ren Q."/>
            <person name="Amedeo P."/>
            <person name="Jones K.M."/>
            <person name="Tallon L.J."/>
            <person name="Delcher A.L."/>
            <person name="Salzberg S.L."/>
            <person name="Silva J.C."/>
            <person name="Haas B.J."/>
            <person name="Majoros W.H."/>
            <person name="Farzad M."/>
            <person name="Carlton J.M."/>
            <person name="Smith R.K. Jr."/>
            <person name="Garg J."/>
            <person name="Pearlman R.E."/>
            <person name="Karrer K.M."/>
            <person name="Sun L."/>
            <person name="Manning G."/>
            <person name="Elde N.C."/>
            <person name="Turkewitz A.P."/>
            <person name="Asai D.J."/>
            <person name="Wilkes D.E."/>
            <person name="Wang Y."/>
            <person name="Cai H."/>
            <person name="Collins K."/>
            <person name="Stewart B.A."/>
            <person name="Lee S.R."/>
            <person name="Wilamowska K."/>
            <person name="Weinberg Z."/>
            <person name="Ruzzo W.L."/>
            <person name="Wloga D."/>
            <person name="Gaertig J."/>
            <person name="Frankel J."/>
            <person name="Tsao C.-C."/>
            <person name="Gorovsky M.A."/>
            <person name="Keeling P.J."/>
            <person name="Waller R.F."/>
            <person name="Patron N.J."/>
            <person name="Cherry J.M."/>
            <person name="Stover N.A."/>
            <person name="Krieger C.J."/>
            <person name="del Toro C."/>
            <person name="Ryder H.F."/>
            <person name="Williamson S.C."/>
            <person name="Barbeau R.A."/>
            <person name="Hamilton E.P."/>
            <person name="Orias E."/>
        </authorList>
    </citation>
    <scope>NUCLEOTIDE SEQUENCE [LARGE SCALE GENOMIC DNA]</scope>
    <source>
        <strain evidence="16">SB210</strain>
    </source>
</reference>
<comment type="cofactor">
    <cofactor evidence="3">
        <name>Mg(2+)</name>
        <dbReference type="ChEBI" id="CHEBI:18420"/>
    </cofactor>
</comment>
<dbReference type="EMBL" id="GG662853">
    <property type="protein sequence ID" value="EAR87514.2"/>
    <property type="molecule type" value="Genomic_DNA"/>
</dbReference>
<comment type="subcellular location">
    <subcellularLocation>
        <location evidence="4 13">Endoplasmic reticulum</location>
    </subcellularLocation>
</comment>
<keyword evidence="16" id="KW-1185">Reference proteome</keyword>
<dbReference type="InterPro" id="IPR029044">
    <property type="entry name" value="Nucleotide-diphossugar_trans"/>
</dbReference>
<gene>
    <name evidence="15" type="ORF">TTHERM_00069210</name>
</gene>
<dbReference type="Gene3D" id="3.90.550.10">
    <property type="entry name" value="Spore Coat Polysaccharide Biosynthesis Protein SpsA, Chain A"/>
    <property type="match status" value="1"/>
</dbReference>
<dbReference type="UniPathway" id="UPA00378"/>
<keyword evidence="10 13" id="KW-0256">Endoplasmic reticulum</keyword>
<dbReference type="Proteomes" id="UP000009168">
    <property type="component" value="Unassembled WGS sequence"/>
</dbReference>
<evidence type="ECO:0000256" key="13">
    <source>
        <dbReference type="RuleBase" id="RU365083"/>
    </source>
</evidence>
<dbReference type="InterPro" id="IPR039528">
    <property type="entry name" value="DPM1-like"/>
</dbReference>
<protein>
    <recommendedName>
        <fullName evidence="13">Dolichol-phosphate mannosyltransferase subunit 1</fullName>
        <ecNumber evidence="13">2.4.1.83</ecNumber>
    </recommendedName>
</protein>
<dbReference type="RefSeq" id="XP_001007759.2">
    <property type="nucleotide sequence ID" value="XM_001007759.3"/>
</dbReference>
<name>I7M6Y9_TETTS</name>
<evidence type="ECO:0000256" key="4">
    <source>
        <dbReference type="ARBA" id="ARBA00004240"/>
    </source>
</evidence>
<sequence length="240" mass="27483">MAQNQNKYSVLLPTYNERENLPVVLYLLFSMADKNKLDLEVVVIDDNSPDGTQEVAKELQKFYGKKLVLHFRPGKLGLGSAYIDGLKYATGNFIILMDADFSHHPKFIPQFIKKQAENNADIVTGTRYRKNGGVYGWDFMRKLTSRVANFIAKTTLGSSCSDLTGSFRLYKKDVIERIMKEIISKGYAFQMEILIRAQGYNYKIEEVPIIFVDRVFGESKLGANEINIYLKGVWKLFETF</sequence>
<evidence type="ECO:0000313" key="16">
    <source>
        <dbReference type="Proteomes" id="UP000009168"/>
    </source>
</evidence>
<evidence type="ECO:0000256" key="11">
    <source>
        <dbReference type="ARBA" id="ARBA00022842"/>
    </source>
</evidence>
<dbReference type="GO" id="GO:0046872">
    <property type="term" value="F:metal ion binding"/>
    <property type="evidence" value="ECO:0007669"/>
    <property type="project" value="UniProtKB-KW"/>
</dbReference>
<dbReference type="InParanoid" id="I7M6Y9"/>
<dbReference type="PANTHER" id="PTHR43398:SF1">
    <property type="entry name" value="DOLICHOL-PHOSPHATE MANNOSYLTRANSFERASE SUBUNIT 1"/>
    <property type="match status" value="1"/>
</dbReference>
<keyword evidence="12" id="KW-0464">Manganese</keyword>
<dbReference type="AlphaFoldDB" id="I7M6Y9"/>
<dbReference type="PANTHER" id="PTHR43398">
    <property type="entry name" value="DOLICHOL-PHOSPHATE MANNOSYLTRANSFERASE SUBUNIT 1"/>
    <property type="match status" value="1"/>
</dbReference>
<evidence type="ECO:0000259" key="14">
    <source>
        <dbReference type="Pfam" id="PF00535"/>
    </source>
</evidence>
<keyword evidence="9" id="KW-0479">Metal-binding</keyword>
<dbReference type="FunCoup" id="I7M6Y9">
    <property type="interactions" value="523"/>
</dbReference>
<dbReference type="SUPFAM" id="SSF53448">
    <property type="entry name" value="Nucleotide-diphospho-sugar transferases"/>
    <property type="match status" value="1"/>
</dbReference>
<dbReference type="GO" id="GO:0006066">
    <property type="term" value="P:alcohol metabolic process"/>
    <property type="evidence" value="ECO:0007669"/>
    <property type="project" value="UniProtKB-ARBA"/>
</dbReference>
<dbReference type="FunFam" id="3.90.550.10:FF:000036">
    <property type="entry name" value="Dolichol-phosphate mannosyltransferase subunit 1"/>
    <property type="match status" value="1"/>
</dbReference>
<accession>I7M6Y9</accession>
<evidence type="ECO:0000256" key="10">
    <source>
        <dbReference type="ARBA" id="ARBA00022824"/>
    </source>
</evidence>
<dbReference type="GO" id="GO:0035269">
    <property type="term" value="P:protein O-linked glycosylation via mannose"/>
    <property type="evidence" value="ECO:0007669"/>
    <property type="project" value="TreeGrafter"/>
</dbReference>
<evidence type="ECO:0000256" key="5">
    <source>
        <dbReference type="ARBA" id="ARBA00004922"/>
    </source>
</evidence>
<dbReference type="GO" id="GO:0006488">
    <property type="term" value="P:dolichol-linked oligosaccharide biosynthetic process"/>
    <property type="evidence" value="ECO:0007669"/>
    <property type="project" value="TreeGrafter"/>
</dbReference>
<comment type="function">
    <text evidence="13">Transfers mannose from GDP-mannose to dolichol monophosphate to form dolichol phosphate mannose (Dol-P-Man) which is the mannosyl donor in pathways leading to N-glycosylation, glycosyl phosphatidylinositol membrane anchoring, and O-mannosylation of proteins.</text>
</comment>
<evidence type="ECO:0000256" key="7">
    <source>
        <dbReference type="ARBA" id="ARBA00022676"/>
    </source>
</evidence>
<evidence type="ECO:0000256" key="1">
    <source>
        <dbReference type="ARBA" id="ARBA00001913"/>
    </source>
</evidence>
<evidence type="ECO:0000313" key="15">
    <source>
        <dbReference type="EMBL" id="EAR87514.2"/>
    </source>
</evidence>